<dbReference type="AlphaFoldDB" id="A0A437Q913"/>
<evidence type="ECO:0000259" key="1">
    <source>
        <dbReference type="PROSITE" id="PS51708"/>
    </source>
</evidence>
<dbReference type="SMART" id="SM00880">
    <property type="entry name" value="CHAD"/>
    <property type="match status" value="1"/>
</dbReference>
<organism evidence="2 3">
    <name type="scientific">Neptunomonas marina</name>
    <dbReference type="NCBI Taxonomy" id="1815562"/>
    <lineage>
        <taxon>Bacteria</taxon>
        <taxon>Pseudomonadati</taxon>
        <taxon>Pseudomonadota</taxon>
        <taxon>Gammaproteobacteria</taxon>
        <taxon>Oceanospirillales</taxon>
        <taxon>Oceanospirillaceae</taxon>
        <taxon>Neptunomonas</taxon>
    </lineage>
</organism>
<dbReference type="InterPro" id="IPR007899">
    <property type="entry name" value="CHAD_dom"/>
</dbReference>
<dbReference type="Pfam" id="PF05235">
    <property type="entry name" value="CHAD"/>
    <property type="match status" value="1"/>
</dbReference>
<dbReference type="Proteomes" id="UP000282818">
    <property type="component" value="Unassembled WGS sequence"/>
</dbReference>
<dbReference type="RefSeq" id="WP_127693919.1">
    <property type="nucleotide sequence ID" value="NZ_SACQ01000003.1"/>
</dbReference>
<comment type="caution">
    <text evidence="2">The sequence shown here is derived from an EMBL/GenBank/DDBJ whole genome shotgun (WGS) entry which is preliminary data.</text>
</comment>
<protein>
    <submittedName>
        <fullName evidence="2">CHAD domain-containing protein</fullName>
    </submittedName>
</protein>
<sequence>MSTALSASTVTLAAQLNRRLLQTVDRLPSSEAVHEVRKIIKQQRSLLWFLRTRKHAKPILKHKKRLQVLARQLAPAREHDALVELVRNRARRSKGAEKRCYKQVLPYLFVSERRGEPAQASRQINAQSYRNVVSKTPLSAFECATDRSVAMAYERVFKRGKRLLLSVKRCPDAEALHRLRKQVKHRLHFHKLLLSSDQPDHTRLVKRLSRLAELLGEHHDSAELLHWLKAAGHLPKTLRKSLKRYLRRHQAALEKRSLALGAKLY</sequence>
<gene>
    <name evidence="2" type="ORF">EOE65_08690</name>
</gene>
<dbReference type="EMBL" id="SACQ01000003">
    <property type="protein sequence ID" value="RVU31074.1"/>
    <property type="molecule type" value="Genomic_DNA"/>
</dbReference>
<dbReference type="InterPro" id="IPR038186">
    <property type="entry name" value="CHAD_dom_sf"/>
</dbReference>
<accession>A0A437Q913</accession>
<proteinExistence type="predicted"/>
<feature type="domain" description="CHAD" evidence="1">
    <location>
        <begin position="1"/>
        <end position="265"/>
    </location>
</feature>
<evidence type="ECO:0000313" key="3">
    <source>
        <dbReference type="Proteomes" id="UP000282818"/>
    </source>
</evidence>
<evidence type="ECO:0000313" key="2">
    <source>
        <dbReference type="EMBL" id="RVU31074.1"/>
    </source>
</evidence>
<dbReference type="Gene3D" id="1.40.20.10">
    <property type="entry name" value="CHAD domain"/>
    <property type="match status" value="1"/>
</dbReference>
<name>A0A437Q913_9GAMM</name>
<reference evidence="2 3" key="1">
    <citation type="submission" date="2019-01" db="EMBL/GenBank/DDBJ databases">
        <authorList>
            <person name="Chen W.-M."/>
        </authorList>
    </citation>
    <scope>NUCLEOTIDE SEQUENCE [LARGE SCALE GENOMIC DNA]</scope>
    <source>
        <strain evidence="2 3">HPM-16</strain>
    </source>
</reference>
<dbReference type="PROSITE" id="PS51708">
    <property type="entry name" value="CHAD"/>
    <property type="match status" value="1"/>
</dbReference>
<keyword evidence="3" id="KW-1185">Reference proteome</keyword>